<keyword evidence="2" id="KW-1185">Reference proteome</keyword>
<protein>
    <submittedName>
        <fullName evidence="1">ATP-binding protein</fullName>
    </submittedName>
</protein>
<proteinExistence type="predicted"/>
<dbReference type="EMBL" id="JANGAC010000006">
    <property type="protein sequence ID" value="MCQ4923377.1"/>
    <property type="molecule type" value="Genomic_DNA"/>
</dbReference>
<dbReference type="Proteomes" id="UP001524478">
    <property type="component" value="Unassembled WGS sequence"/>
</dbReference>
<organism evidence="1 2">
    <name type="scientific">Tissierella carlieri</name>
    <dbReference type="NCBI Taxonomy" id="689904"/>
    <lineage>
        <taxon>Bacteria</taxon>
        <taxon>Bacillati</taxon>
        <taxon>Bacillota</taxon>
        <taxon>Tissierellia</taxon>
        <taxon>Tissierellales</taxon>
        <taxon>Tissierellaceae</taxon>
        <taxon>Tissierella</taxon>
    </lineage>
</organism>
<accession>A0ABT1SAK7</accession>
<keyword evidence="1" id="KW-0547">Nucleotide-binding</keyword>
<dbReference type="Pfam" id="PF13671">
    <property type="entry name" value="AAA_33"/>
    <property type="match status" value="1"/>
</dbReference>
<dbReference type="Gene3D" id="3.40.50.300">
    <property type="entry name" value="P-loop containing nucleotide triphosphate hydrolases"/>
    <property type="match status" value="1"/>
</dbReference>
<dbReference type="InterPro" id="IPR027417">
    <property type="entry name" value="P-loop_NTPase"/>
</dbReference>
<comment type="caution">
    <text evidence="1">The sequence shown here is derived from an EMBL/GenBank/DDBJ whole genome shotgun (WGS) entry which is preliminary data.</text>
</comment>
<dbReference type="GO" id="GO:0005524">
    <property type="term" value="F:ATP binding"/>
    <property type="evidence" value="ECO:0007669"/>
    <property type="project" value="UniProtKB-KW"/>
</dbReference>
<dbReference type="RefSeq" id="WP_256311376.1">
    <property type="nucleotide sequence ID" value="NZ_JANGAC010000006.1"/>
</dbReference>
<reference evidence="1 2" key="1">
    <citation type="submission" date="2022-06" db="EMBL/GenBank/DDBJ databases">
        <title>Isolation of gut microbiota from human fecal samples.</title>
        <authorList>
            <person name="Pamer E.G."/>
            <person name="Barat B."/>
            <person name="Waligurski E."/>
            <person name="Medina S."/>
            <person name="Paddock L."/>
            <person name="Mostad J."/>
        </authorList>
    </citation>
    <scope>NUCLEOTIDE SEQUENCE [LARGE SCALE GENOMIC DNA]</scope>
    <source>
        <strain evidence="1 2">DFI.7.95</strain>
    </source>
</reference>
<gene>
    <name evidence="1" type="ORF">NE686_09790</name>
</gene>
<keyword evidence="1" id="KW-0067">ATP-binding</keyword>
<name>A0ABT1SAK7_9FIRM</name>
<evidence type="ECO:0000313" key="2">
    <source>
        <dbReference type="Proteomes" id="UP001524478"/>
    </source>
</evidence>
<sequence>MKKILILVAGMPGAGKTRFANYLSEKLQISLICKDKLKEIIWDKVHYDTTERTESKIYAGLAYDLSFYFCEILMSTGQSIIFESNFTNAGVDIFQPMVQKYGYKVITVLFDGDSQVIHRRFVERDVTSERHPGLVSNGFFDDFEVFKKAAQNCGGFKYGDVMIYVDSTDYSKISYDDLIEKILSHK</sequence>
<dbReference type="SUPFAM" id="SSF52540">
    <property type="entry name" value="P-loop containing nucleoside triphosphate hydrolases"/>
    <property type="match status" value="1"/>
</dbReference>
<evidence type="ECO:0000313" key="1">
    <source>
        <dbReference type="EMBL" id="MCQ4923377.1"/>
    </source>
</evidence>